<name>A0AAX4J8Q2_9MICR</name>
<dbReference type="RefSeq" id="XP_065328504.1">
    <property type="nucleotide sequence ID" value="XM_065472432.1"/>
</dbReference>
<organism evidence="2 3">
    <name type="scientific">Vairimorpha necatrix</name>
    <dbReference type="NCBI Taxonomy" id="6039"/>
    <lineage>
        <taxon>Eukaryota</taxon>
        <taxon>Fungi</taxon>
        <taxon>Fungi incertae sedis</taxon>
        <taxon>Microsporidia</taxon>
        <taxon>Nosematidae</taxon>
        <taxon>Vairimorpha</taxon>
    </lineage>
</organism>
<gene>
    <name evidence="2" type="ORF">VNE69_01297</name>
</gene>
<evidence type="ECO:0000256" key="1">
    <source>
        <dbReference type="SAM" id="Coils"/>
    </source>
</evidence>
<dbReference type="EMBL" id="CP142726">
    <property type="protein sequence ID" value="WUR02359.1"/>
    <property type="molecule type" value="Genomic_DNA"/>
</dbReference>
<dbReference type="AlphaFoldDB" id="A0AAX4J8Q2"/>
<dbReference type="KEGG" id="vnx:VNE69_01297"/>
<evidence type="ECO:0000313" key="2">
    <source>
        <dbReference type="EMBL" id="WUR02359.1"/>
    </source>
</evidence>
<feature type="coiled-coil region" evidence="1">
    <location>
        <begin position="6"/>
        <end position="75"/>
    </location>
</feature>
<proteinExistence type="predicted"/>
<protein>
    <submittedName>
        <fullName evidence="2">Uncharacterized protein</fullName>
    </submittedName>
</protein>
<reference evidence="2" key="1">
    <citation type="journal article" date="2024" name="BMC Genomics">
        <title>Functional annotation of a divergent genome using sequence and structure-based similarity.</title>
        <authorList>
            <person name="Svedberg D."/>
            <person name="Winiger R.R."/>
            <person name="Berg A."/>
            <person name="Sharma H."/>
            <person name="Tellgren-Roth C."/>
            <person name="Debrunner-Vossbrinck B.A."/>
            <person name="Vossbrinck C.R."/>
            <person name="Barandun J."/>
        </authorList>
    </citation>
    <scope>NUCLEOTIDE SEQUENCE</scope>
    <source>
        <strain evidence="2">Illinois isolate</strain>
    </source>
</reference>
<accession>A0AAX4J8Q2</accession>
<dbReference type="GeneID" id="90540161"/>
<keyword evidence="1" id="KW-0175">Coiled coil</keyword>
<keyword evidence="3" id="KW-1185">Reference proteome</keyword>
<sequence length="154" mass="18532">MDLHRLNELLNENKKFYSLNIKLKEENSCLNKELLSSQTHIVSLNNSIHKLEKEIRKLENDLKIKEKQIQSNKLLMRNEFKRKDILNNKLVGTNKSTREMGLKDEINNLYIRNNLLCNFIKDLFDKEEMDFEIFYKILETSNEENLKIFIENLR</sequence>
<evidence type="ECO:0000313" key="3">
    <source>
        <dbReference type="Proteomes" id="UP001334084"/>
    </source>
</evidence>
<dbReference type="Proteomes" id="UP001334084">
    <property type="component" value="Chromosome 1"/>
</dbReference>